<evidence type="ECO:0000259" key="11">
    <source>
        <dbReference type="Pfam" id="PF07992"/>
    </source>
</evidence>
<dbReference type="InterPro" id="IPR023753">
    <property type="entry name" value="FAD/NAD-binding_dom"/>
</dbReference>
<dbReference type="GO" id="GO:0005737">
    <property type="term" value="C:cytoplasm"/>
    <property type="evidence" value="ECO:0007669"/>
    <property type="project" value="TreeGrafter"/>
</dbReference>
<dbReference type="SUPFAM" id="SSF55424">
    <property type="entry name" value="FAD/NAD-linked reductases, dimerisation (C-terminal) domain"/>
    <property type="match status" value="1"/>
</dbReference>
<sequence length="443" mass="48550">MAEEKSYKYVIIGGGVAGGYAAREFSNQGLKPGELAIISKEPVPPFERPELTKTYIDLEVNPTLANIYVCAGTGEAKQYPNWYKEKGIDLIVSTEIVKADLASKTLVSDDGTIYKYQTLLIATGSTNIRLSEIGVQLQEADVKNIFYLREIEDSDELSFAMELYVQRGKAVVIGGGFLGLEISSALRANNHEVTMVFPEPWLIHRFFTAEIASFYEGYCANKGIKIIKGTVATGFSTNSDGEVTEVKLEDGRTLEANIVVAGVGARPVTSLFKGQVEEEKGGIKTDGFFKTSVPDVYALGDVATFPMKMYGGMRRVEHADNARKSAAQAVKAIKAAEEGKKIPDYDYLPYFYSRFFDLSWVFYGDNVGESVLFGDNDPKSPKPKFGTYWVKDGKVVGVFLEGGTQEEHKAIAKVARAQPSVESLDVLSEEGLSFATNNYSTSL</sequence>
<evidence type="ECO:0000256" key="6">
    <source>
        <dbReference type="ARBA" id="ARBA00023002"/>
    </source>
</evidence>
<keyword evidence="7" id="KW-0520">NAD</keyword>
<evidence type="ECO:0000256" key="9">
    <source>
        <dbReference type="ARBA" id="ARBA00038920"/>
    </source>
</evidence>
<evidence type="ECO:0000256" key="5">
    <source>
        <dbReference type="ARBA" id="ARBA00022857"/>
    </source>
</evidence>
<keyword evidence="4" id="KW-0274">FAD</keyword>
<dbReference type="Gene3D" id="3.50.50.60">
    <property type="entry name" value="FAD/NAD(P)-binding domain"/>
    <property type="match status" value="2"/>
</dbReference>
<dbReference type="EC" id="1.6.5.4" evidence="9"/>
<evidence type="ECO:0000313" key="13">
    <source>
        <dbReference type="EMBL" id="CAE5966713.1"/>
    </source>
</evidence>
<protein>
    <recommendedName>
        <fullName evidence="9">monodehydroascorbate reductase (NADH)</fullName>
        <ecNumber evidence="9">1.6.5.4</ecNumber>
    </recommendedName>
</protein>
<keyword evidence="8" id="KW-0676">Redox-active center</keyword>
<comment type="catalytic activity">
    <reaction evidence="10">
        <text>2 monodehydro-L-ascorbate radical + NADH + H(+) = 2 L-ascorbate + NAD(+)</text>
        <dbReference type="Rhea" id="RHEA:14581"/>
        <dbReference type="ChEBI" id="CHEBI:15378"/>
        <dbReference type="ChEBI" id="CHEBI:38290"/>
        <dbReference type="ChEBI" id="CHEBI:57540"/>
        <dbReference type="ChEBI" id="CHEBI:57945"/>
        <dbReference type="ChEBI" id="CHEBI:59513"/>
        <dbReference type="EC" id="1.6.5.4"/>
    </reaction>
</comment>
<reference evidence="13" key="1">
    <citation type="submission" date="2021-01" db="EMBL/GenBank/DDBJ databases">
        <authorList>
            <person name="Bezrukov I."/>
        </authorList>
    </citation>
    <scope>NUCLEOTIDE SEQUENCE</scope>
</reference>
<dbReference type="PRINTS" id="PR00368">
    <property type="entry name" value="FADPNR"/>
</dbReference>
<accession>A0A8S1ZWM8</accession>
<dbReference type="InterPro" id="IPR048618">
    <property type="entry name" value="MDHAR3-like_C"/>
</dbReference>
<dbReference type="PRINTS" id="PR00411">
    <property type="entry name" value="PNDRDTASEI"/>
</dbReference>
<evidence type="ECO:0000259" key="12">
    <source>
        <dbReference type="Pfam" id="PF21791"/>
    </source>
</evidence>
<gene>
    <name evidence="13" type="ORF">AARE701A_LOCUS6777</name>
</gene>
<dbReference type="FunFam" id="3.30.390.30:FF:000013">
    <property type="entry name" value="Monodehydroascorbate reductase 3"/>
    <property type="match status" value="1"/>
</dbReference>
<dbReference type="InterPro" id="IPR036188">
    <property type="entry name" value="FAD/NAD-bd_sf"/>
</dbReference>
<keyword evidence="14" id="KW-1185">Reference proteome</keyword>
<dbReference type="Pfam" id="PF07992">
    <property type="entry name" value="Pyr_redox_2"/>
    <property type="match status" value="1"/>
</dbReference>
<dbReference type="Pfam" id="PF21791">
    <property type="entry name" value="MDHAR3-like_C"/>
    <property type="match status" value="1"/>
</dbReference>
<dbReference type="PANTHER" id="PTHR43557">
    <property type="entry name" value="APOPTOSIS-INDUCING FACTOR 1"/>
    <property type="match status" value="1"/>
</dbReference>
<feature type="domain" description="Monodehydroascorbate reductase 3-like C-terminal" evidence="12">
    <location>
        <begin position="348"/>
        <end position="435"/>
    </location>
</feature>
<dbReference type="GO" id="GO:0016656">
    <property type="term" value="F:monodehydroascorbate reductase (NADH) activity"/>
    <property type="evidence" value="ECO:0007669"/>
    <property type="project" value="UniProtKB-EC"/>
</dbReference>
<dbReference type="InterPro" id="IPR016156">
    <property type="entry name" value="FAD/NAD-linked_Rdtase_dimer_sf"/>
</dbReference>
<evidence type="ECO:0000256" key="7">
    <source>
        <dbReference type="ARBA" id="ARBA00023027"/>
    </source>
</evidence>
<organism evidence="13 14">
    <name type="scientific">Arabidopsis arenosa</name>
    <name type="common">Sand rock-cress</name>
    <name type="synonym">Cardaminopsis arenosa</name>
    <dbReference type="NCBI Taxonomy" id="38785"/>
    <lineage>
        <taxon>Eukaryota</taxon>
        <taxon>Viridiplantae</taxon>
        <taxon>Streptophyta</taxon>
        <taxon>Embryophyta</taxon>
        <taxon>Tracheophyta</taxon>
        <taxon>Spermatophyta</taxon>
        <taxon>Magnoliopsida</taxon>
        <taxon>eudicotyledons</taxon>
        <taxon>Gunneridae</taxon>
        <taxon>Pentapetalae</taxon>
        <taxon>rosids</taxon>
        <taxon>malvids</taxon>
        <taxon>Brassicales</taxon>
        <taxon>Brassicaceae</taxon>
        <taxon>Camelineae</taxon>
        <taxon>Arabidopsis</taxon>
    </lineage>
</organism>
<dbReference type="Gene3D" id="3.30.390.30">
    <property type="match status" value="1"/>
</dbReference>
<evidence type="ECO:0000313" key="14">
    <source>
        <dbReference type="Proteomes" id="UP000682877"/>
    </source>
</evidence>
<feature type="domain" description="FAD/NAD(P)-binding" evidence="11">
    <location>
        <begin position="7"/>
        <end position="326"/>
    </location>
</feature>
<dbReference type="InterPro" id="IPR050446">
    <property type="entry name" value="FAD-oxidoreductase/Apoptosis"/>
</dbReference>
<keyword evidence="3" id="KW-0285">Flavoprotein</keyword>
<dbReference type="AlphaFoldDB" id="A0A8S1ZWM8"/>
<dbReference type="SUPFAM" id="SSF51905">
    <property type="entry name" value="FAD/NAD(P)-binding domain"/>
    <property type="match status" value="1"/>
</dbReference>
<proteinExistence type="inferred from homology"/>
<evidence type="ECO:0000256" key="1">
    <source>
        <dbReference type="ARBA" id="ARBA00001974"/>
    </source>
</evidence>
<keyword evidence="6" id="KW-0560">Oxidoreductase</keyword>
<comment type="similarity">
    <text evidence="2">Belongs to the FAD-dependent oxidoreductase family.</text>
</comment>
<dbReference type="Proteomes" id="UP000682877">
    <property type="component" value="Chromosome 3"/>
</dbReference>
<dbReference type="EMBL" id="LR999453">
    <property type="protein sequence ID" value="CAE5966713.1"/>
    <property type="molecule type" value="Genomic_DNA"/>
</dbReference>
<name>A0A8S1ZWM8_ARAAE</name>
<evidence type="ECO:0000256" key="8">
    <source>
        <dbReference type="ARBA" id="ARBA00023284"/>
    </source>
</evidence>
<keyword evidence="5" id="KW-0521">NADP</keyword>
<comment type="cofactor">
    <cofactor evidence="1">
        <name>FAD</name>
        <dbReference type="ChEBI" id="CHEBI:57692"/>
    </cofactor>
</comment>
<evidence type="ECO:0000256" key="3">
    <source>
        <dbReference type="ARBA" id="ARBA00022630"/>
    </source>
</evidence>
<evidence type="ECO:0000256" key="4">
    <source>
        <dbReference type="ARBA" id="ARBA00022827"/>
    </source>
</evidence>
<evidence type="ECO:0000256" key="2">
    <source>
        <dbReference type="ARBA" id="ARBA00006442"/>
    </source>
</evidence>
<evidence type="ECO:0000256" key="10">
    <source>
        <dbReference type="ARBA" id="ARBA00048948"/>
    </source>
</evidence>
<dbReference type="PANTHER" id="PTHR43557:SF13">
    <property type="entry name" value="MONODEHYDROASCORBATE REDUCTASE 2-RELATED"/>
    <property type="match status" value="1"/>
</dbReference>